<evidence type="ECO:0000256" key="1">
    <source>
        <dbReference type="ARBA" id="ARBA00004651"/>
    </source>
</evidence>
<feature type="transmembrane region" description="Helical" evidence="12">
    <location>
        <begin position="268"/>
        <end position="289"/>
    </location>
</feature>
<feature type="binding site" evidence="11">
    <location>
        <position position="313"/>
    </location>
    <ligand>
        <name>K(+)</name>
        <dbReference type="ChEBI" id="CHEBI:29103"/>
    </ligand>
</feature>
<feature type="transmembrane region" description="Helical" evidence="12">
    <location>
        <begin position="454"/>
        <end position="479"/>
    </location>
</feature>
<evidence type="ECO:0000256" key="7">
    <source>
        <dbReference type="ARBA" id="ARBA00022989"/>
    </source>
</evidence>
<comment type="function">
    <text evidence="10">Low-affinity potassium transport system. Interacts with Trk system potassium uptake protein TrkA.</text>
</comment>
<evidence type="ECO:0000256" key="3">
    <source>
        <dbReference type="ARBA" id="ARBA00022475"/>
    </source>
</evidence>
<evidence type="ECO:0000256" key="4">
    <source>
        <dbReference type="ARBA" id="ARBA00022538"/>
    </source>
</evidence>
<evidence type="ECO:0000256" key="11">
    <source>
        <dbReference type="PIRSR" id="PIRSR006247-1"/>
    </source>
</evidence>
<feature type="transmembrane region" description="Helical" evidence="12">
    <location>
        <begin position="70"/>
        <end position="92"/>
    </location>
</feature>
<sequence length="481" mass="52670">MLNYKPLLFVTGLVLSKLALFMYIPMLMAFATAGPGSMEFLQSIVITHCVAFICLHLGRVSEFRLGVREMFLLTTSVWLIGSAFAALPFMLIEHISYTDAFFETMSGITTTGSTVLSGLDNMAHSILIWRSILQWIGGIGFIVMGVAILPFLNVGGMRLFQTESSEWSDKSTPKTRQLAGQIVKVYLLLTLLCFFGFLAADMTTFEAINHAMTTLSTGGYSTSDASMSHFSAAAHWNASLFMFLGGLPFLLLIQALKKQQSKLIWQDAQVIGFSKLVIVTSLVVAFFLWQQGHFSPVDALRISVFNVISVITTTGYGLSDFSQWGHLSSVIFFFLLFCGACSGSTSGGIKIFRFQIAAALLKKQSMQLLHPRGVFPQNYNRRRVSDAIIRSLIAFILAYFMTILITAVILACLGSNITVSLTGAITAVSNVGPGIGPEIGPSGNFADLPNTSKWVLSFAMLMGRLEILTVAVLFFPAFWRT</sequence>
<protein>
    <recommendedName>
        <fullName evidence="10">Trk system potassium uptake protein</fullName>
    </recommendedName>
</protein>
<keyword evidence="3 10" id="KW-1003">Cell membrane</keyword>
<comment type="subcellular location">
    <subcellularLocation>
        <location evidence="10">Cell inner membrane</location>
        <topology evidence="10">Multi-pass membrane protein</topology>
    </subcellularLocation>
    <subcellularLocation>
        <location evidence="1">Cell membrane</location>
        <topology evidence="1">Multi-pass membrane protein</topology>
    </subcellularLocation>
</comment>
<keyword evidence="11" id="KW-0479">Metal-binding</keyword>
<comment type="similarity">
    <text evidence="10">Belongs to the TrkH potassium transport family.</text>
</comment>
<keyword evidence="2 10" id="KW-0813">Transport</keyword>
<evidence type="ECO:0000256" key="12">
    <source>
        <dbReference type="SAM" id="Phobius"/>
    </source>
</evidence>
<feature type="transmembrane region" description="Helical" evidence="12">
    <location>
        <begin position="7"/>
        <end position="28"/>
    </location>
</feature>
<dbReference type="GO" id="GO:0046872">
    <property type="term" value="F:metal ion binding"/>
    <property type="evidence" value="ECO:0007669"/>
    <property type="project" value="UniProtKB-KW"/>
</dbReference>
<dbReference type="Proteomes" id="UP000283255">
    <property type="component" value="Unassembled WGS sequence"/>
</dbReference>
<keyword evidence="8 10" id="KW-0406">Ion transport</keyword>
<feature type="transmembrane region" description="Helical" evidence="12">
    <location>
        <begin position="387"/>
        <end position="411"/>
    </location>
</feature>
<feature type="binding site" evidence="11">
    <location>
        <position position="314"/>
    </location>
    <ligand>
        <name>K(+)</name>
        <dbReference type="ChEBI" id="CHEBI:29103"/>
    </ligand>
</feature>
<dbReference type="PIRSF" id="PIRSF006247">
    <property type="entry name" value="TrkH"/>
    <property type="match status" value="1"/>
</dbReference>
<evidence type="ECO:0000256" key="9">
    <source>
        <dbReference type="ARBA" id="ARBA00023136"/>
    </source>
</evidence>
<evidence type="ECO:0000313" key="14">
    <source>
        <dbReference type="Proteomes" id="UP000283255"/>
    </source>
</evidence>
<dbReference type="EMBL" id="QZCH01000002">
    <property type="protein sequence ID" value="RJG50659.1"/>
    <property type="molecule type" value="Genomic_DNA"/>
</dbReference>
<dbReference type="InterPro" id="IPR003445">
    <property type="entry name" value="Cat_transpt"/>
</dbReference>
<evidence type="ECO:0000256" key="5">
    <source>
        <dbReference type="ARBA" id="ARBA00022692"/>
    </source>
</evidence>
<comment type="caution">
    <text evidence="13">The sequence shown here is derived from an EMBL/GenBank/DDBJ whole genome shotgun (WGS) entry which is preliminary data.</text>
</comment>
<keyword evidence="14" id="KW-1185">Reference proteome</keyword>
<feature type="transmembrane region" description="Helical" evidence="12">
    <location>
        <begin position="178"/>
        <end position="200"/>
    </location>
</feature>
<dbReference type="InterPro" id="IPR004772">
    <property type="entry name" value="TrkH"/>
</dbReference>
<dbReference type="PANTHER" id="PTHR32024">
    <property type="entry name" value="TRK SYSTEM POTASSIUM UPTAKE PROTEIN TRKG-RELATED"/>
    <property type="match status" value="1"/>
</dbReference>
<dbReference type="NCBIfam" id="TIGR00933">
    <property type="entry name" value="2a38"/>
    <property type="match status" value="1"/>
</dbReference>
<accession>A0A418YJ76</accession>
<feature type="binding site" evidence="11">
    <location>
        <position position="110"/>
    </location>
    <ligand>
        <name>K(+)</name>
        <dbReference type="ChEBI" id="CHEBI:29103"/>
    </ligand>
</feature>
<feature type="transmembrane region" description="Helical" evidence="12">
    <location>
        <begin position="236"/>
        <end position="256"/>
    </location>
</feature>
<feature type="binding site" evidence="11">
    <location>
        <position position="430"/>
    </location>
    <ligand>
        <name>K(+)</name>
        <dbReference type="ChEBI" id="CHEBI:29103"/>
    </ligand>
</feature>
<feature type="transmembrane region" description="Helical" evidence="12">
    <location>
        <begin position="132"/>
        <end position="157"/>
    </location>
</feature>
<keyword evidence="4 10" id="KW-0633">Potassium transport</keyword>
<feature type="transmembrane region" description="Helical" evidence="12">
    <location>
        <begin position="40"/>
        <end position="58"/>
    </location>
</feature>
<evidence type="ECO:0000313" key="13">
    <source>
        <dbReference type="EMBL" id="RJG50659.1"/>
    </source>
</evidence>
<dbReference type="PANTHER" id="PTHR32024:SF3">
    <property type="entry name" value="TRK SYSTEM POTASSIUM UPTAKE PROTEIN"/>
    <property type="match status" value="1"/>
</dbReference>
<gene>
    <name evidence="13" type="ORF">D1Z90_04075</name>
</gene>
<reference evidence="13 14" key="2">
    <citation type="submission" date="2019-01" db="EMBL/GenBank/DDBJ databases">
        <title>Motilimonas pumilus sp. nov., isolated from the gut of sea cucumber (Apostichopus japonicus).</title>
        <authorList>
            <person name="Wang F.-Q."/>
            <person name="Ren L.-H."/>
            <person name="Lin Y.-W."/>
            <person name="Sun G.-H."/>
            <person name="Du Z.-J."/>
            <person name="Zhao J.-X."/>
            <person name="Liu X.-J."/>
            <person name="Liu L.-J."/>
        </authorList>
    </citation>
    <scope>NUCLEOTIDE SEQUENCE [LARGE SCALE GENOMIC DNA]</scope>
    <source>
        <strain evidence="13 14">PLHSC7-2</strain>
    </source>
</reference>
<feature type="binding site" evidence="11">
    <location>
        <position position="431"/>
    </location>
    <ligand>
        <name>K(+)</name>
        <dbReference type="ChEBI" id="CHEBI:29103"/>
    </ligand>
</feature>
<evidence type="ECO:0000256" key="2">
    <source>
        <dbReference type="ARBA" id="ARBA00022448"/>
    </source>
</evidence>
<dbReference type="GO" id="GO:0005886">
    <property type="term" value="C:plasma membrane"/>
    <property type="evidence" value="ECO:0007669"/>
    <property type="project" value="UniProtKB-SubCell"/>
</dbReference>
<dbReference type="OrthoDB" id="9810952at2"/>
<feature type="binding site" evidence="11">
    <location>
        <position position="218"/>
    </location>
    <ligand>
        <name>K(+)</name>
        <dbReference type="ChEBI" id="CHEBI:29103"/>
    </ligand>
</feature>
<evidence type="ECO:0000256" key="10">
    <source>
        <dbReference type="PIRNR" id="PIRNR006247"/>
    </source>
</evidence>
<organism evidence="13 14">
    <name type="scientific">Motilimonas pumila</name>
    <dbReference type="NCBI Taxonomy" id="2303987"/>
    <lineage>
        <taxon>Bacteria</taxon>
        <taxon>Pseudomonadati</taxon>
        <taxon>Pseudomonadota</taxon>
        <taxon>Gammaproteobacteria</taxon>
        <taxon>Alteromonadales</taxon>
        <taxon>Alteromonadales genera incertae sedis</taxon>
        <taxon>Motilimonas</taxon>
    </lineage>
</organism>
<dbReference type="GO" id="GO:0015379">
    <property type="term" value="F:potassium:chloride symporter activity"/>
    <property type="evidence" value="ECO:0007669"/>
    <property type="project" value="InterPro"/>
</dbReference>
<keyword evidence="7 12" id="KW-1133">Transmembrane helix</keyword>
<keyword evidence="5 12" id="KW-0812">Transmembrane</keyword>
<keyword evidence="10" id="KW-0997">Cell inner membrane</keyword>
<evidence type="ECO:0000256" key="6">
    <source>
        <dbReference type="ARBA" id="ARBA00022958"/>
    </source>
</evidence>
<dbReference type="Pfam" id="PF02386">
    <property type="entry name" value="TrkH"/>
    <property type="match status" value="1"/>
</dbReference>
<evidence type="ECO:0000256" key="8">
    <source>
        <dbReference type="ARBA" id="ARBA00023065"/>
    </source>
</evidence>
<keyword evidence="9 10" id="KW-0472">Membrane</keyword>
<keyword evidence="6 10" id="KW-0630">Potassium</keyword>
<feature type="transmembrane region" description="Helical" evidence="12">
    <location>
        <begin position="324"/>
        <end position="343"/>
    </location>
</feature>
<proteinExistence type="inferred from homology"/>
<feature type="binding site" evidence="11">
    <location>
        <position position="111"/>
    </location>
    <ligand>
        <name>K(+)</name>
        <dbReference type="ChEBI" id="CHEBI:29103"/>
    </ligand>
</feature>
<dbReference type="RefSeq" id="WP_119909460.1">
    <property type="nucleotide sequence ID" value="NZ_QZCH01000002.1"/>
</dbReference>
<reference evidence="13 14" key="1">
    <citation type="submission" date="2018-09" db="EMBL/GenBank/DDBJ databases">
        <authorList>
            <person name="Wang F."/>
        </authorList>
    </citation>
    <scope>NUCLEOTIDE SEQUENCE [LARGE SCALE GENOMIC DNA]</scope>
    <source>
        <strain evidence="13 14">PLHSC7-2</strain>
    </source>
</reference>
<name>A0A418YJ76_9GAMM</name>
<dbReference type="AlphaFoldDB" id="A0A418YJ76"/>